<name>A0A919L1J1_9ACTN</name>
<organism evidence="2 3">
    <name type="scientific">Streptomyces capitiformicae</name>
    <dbReference type="NCBI Taxonomy" id="2014920"/>
    <lineage>
        <taxon>Bacteria</taxon>
        <taxon>Bacillati</taxon>
        <taxon>Actinomycetota</taxon>
        <taxon>Actinomycetes</taxon>
        <taxon>Kitasatosporales</taxon>
        <taxon>Streptomycetaceae</taxon>
        <taxon>Streptomyces</taxon>
    </lineage>
</organism>
<dbReference type="AlphaFoldDB" id="A0A919L1J1"/>
<dbReference type="PANTHER" id="PTHR43167">
    <property type="entry name" value="PUTATIVE (AFU_ORTHOLOGUE AFUA_6G01830)-RELATED"/>
    <property type="match status" value="1"/>
</dbReference>
<dbReference type="InterPro" id="IPR029063">
    <property type="entry name" value="SAM-dependent_MTases_sf"/>
</dbReference>
<evidence type="ECO:0000256" key="1">
    <source>
        <dbReference type="SAM" id="MobiDB-lite"/>
    </source>
</evidence>
<evidence type="ECO:0000313" key="3">
    <source>
        <dbReference type="Proteomes" id="UP000603227"/>
    </source>
</evidence>
<comment type="caution">
    <text evidence="2">The sequence shown here is derived from an EMBL/GenBank/DDBJ whole genome shotgun (WGS) entry which is preliminary data.</text>
</comment>
<dbReference type="GO" id="GO:0008168">
    <property type="term" value="F:methyltransferase activity"/>
    <property type="evidence" value="ECO:0007669"/>
    <property type="project" value="UniProtKB-KW"/>
</dbReference>
<feature type="region of interest" description="Disordered" evidence="1">
    <location>
        <begin position="1"/>
        <end position="21"/>
    </location>
</feature>
<proteinExistence type="predicted"/>
<keyword evidence="2" id="KW-0808">Transferase</keyword>
<gene>
    <name evidence="2" type="ORF">GCM10017771_03370</name>
</gene>
<dbReference type="PANTHER" id="PTHR43167:SF1">
    <property type="entry name" value="PUTATIVE (AFU_ORTHOLOGUE AFUA_6G01830)-RELATED"/>
    <property type="match status" value="1"/>
</dbReference>
<protein>
    <submittedName>
        <fullName evidence="2">Methyltransferase</fullName>
    </submittedName>
</protein>
<dbReference type="GO" id="GO:0032259">
    <property type="term" value="P:methylation"/>
    <property type="evidence" value="ECO:0007669"/>
    <property type="project" value="UniProtKB-KW"/>
</dbReference>
<keyword evidence="2" id="KW-0489">Methyltransferase</keyword>
<dbReference type="SUPFAM" id="SSF53335">
    <property type="entry name" value="S-adenosyl-L-methionine-dependent methyltransferases"/>
    <property type="match status" value="1"/>
</dbReference>
<dbReference type="Gene3D" id="3.40.50.150">
    <property type="entry name" value="Vaccinia Virus protein VP39"/>
    <property type="match status" value="1"/>
</dbReference>
<dbReference type="EMBL" id="BNAT01000001">
    <property type="protein sequence ID" value="GHH81445.1"/>
    <property type="molecule type" value="Genomic_DNA"/>
</dbReference>
<keyword evidence="3" id="KW-1185">Reference proteome</keyword>
<evidence type="ECO:0000313" key="2">
    <source>
        <dbReference type="EMBL" id="GHH81445.1"/>
    </source>
</evidence>
<reference evidence="2" key="1">
    <citation type="journal article" date="2014" name="Int. J. Syst. Evol. Microbiol.">
        <title>Complete genome sequence of Corynebacterium casei LMG S-19264T (=DSM 44701T), isolated from a smear-ripened cheese.</title>
        <authorList>
            <consortium name="US DOE Joint Genome Institute (JGI-PGF)"/>
            <person name="Walter F."/>
            <person name="Albersmeier A."/>
            <person name="Kalinowski J."/>
            <person name="Ruckert C."/>
        </authorList>
    </citation>
    <scope>NUCLEOTIDE SEQUENCE</scope>
    <source>
        <strain evidence="2">CGMCC 4.7403</strain>
    </source>
</reference>
<reference evidence="2" key="2">
    <citation type="submission" date="2020-09" db="EMBL/GenBank/DDBJ databases">
        <authorList>
            <person name="Sun Q."/>
            <person name="Zhou Y."/>
        </authorList>
    </citation>
    <scope>NUCLEOTIDE SEQUENCE</scope>
    <source>
        <strain evidence="2">CGMCC 4.7403</strain>
    </source>
</reference>
<accession>A0A919L1J1</accession>
<dbReference type="Pfam" id="PF13578">
    <property type="entry name" value="Methyltransf_24"/>
    <property type="match status" value="1"/>
</dbReference>
<sequence length="262" mass="29098">MGPFQGGMKDTRRASPPLTDPSPYDAAMYLTDRVLGRMNVARLEWAERAGWLANQYPFLAARMPIAPQENLIEELSAETDELGEFDAWKVYGNVKRKPNQVRSSRILGRFYADMVRRLRPMNVVEFGTAFGVSGMYFTAALRQLGAGRLWTFEPNVSWARLAEKNLAAVGGDFVLTVGTFEDNVDCIAGPVDLALIDAVHTSEWVESQFGLVVERCRPGAVVLVDDIDFSDDMRRCWKKLARDPRGRGSVAVAGHLGVIEIA</sequence>
<dbReference type="Proteomes" id="UP000603227">
    <property type="component" value="Unassembled WGS sequence"/>
</dbReference>